<feature type="compositionally biased region" description="Low complexity" evidence="1">
    <location>
        <begin position="46"/>
        <end position="66"/>
    </location>
</feature>
<keyword evidence="3" id="KW-1185">Reference proteome</keyword>
<feature type="compositionally biased region" description="Basic and acidic residues" evidence="1">
    <location>
        <begin position="512"/>
        <end position="524"/>
    </location>
</feature>
<gene>
    <name evidence="2" type="ORF">Pfra01_001356600</name>
</gene>
<evidence type="ECO:0000313" key="2">
    <source>
        <dbReference type="EMBL" id="GMF42018.1"/>
    </source>
</evidence>
<feature type="region of interest" description="Disordered" evidence="1">
    <location>
        <begin position="490"/>
        <end position="539"/>
    </location>
</feature>
<dbReference type="Proteomes" id="UP001165121">
    <property type="component" value="Unassembled WGS sequence"/>
</dbReference>
<sequence length="539" mass="61226">MDEQALQHGDSLQQMFASLAAMVHEQQQQFMAQTAELQHKMVATLQQQQQAPAPQQPQHQSSEAQALATREYPAEGITMPKFSGTKEDDVGGYMFSAKLYFESKNINEFTAPDRQELLRDQLLRLRQKNFSCLEDYAAAFRAIIGKVEDMSDIDKVMHFQKVMLTEGKQEVKLRQFRTTTEAISFALMYDRTHGVSSRHHGRPGLQSVQRRSYRSYPQPRQRMEEQPTPMEIGNARFVSREECMRRNLCFYCKEPSHRLVECHKRQARNNARGSSRPPQGCTSFRANQSSFRRVVDYEDGSDDDEDDFVEDSDAHVEVLDSLQLNMVSVNGEVCPNVSLTAERFDGTTTPARMAQRCCETLSFDGRSFKDVSLIEWEVSENQDVILSHPWLVQFNPIINWQTGVMRFPIPRLMQDLRSLNDSLEVAAPTVASTEVTSDFLQHPLPANLGQPSRHVTHAHRHHSKMSPSLDLMETGTRIAGVLEFDRARKARSNGVEPSGEMPSDLLIGPDGQDSHLPRLSDRYSEGSVGPNTKRAEYSE</sequence>
<proteinExistence type="predicted"/>
<evidence type="ECO:0000256" key="1">
    <source>
        <dbReference type="SAM" id="MobiDB-lite"/>
    </source>
</evidence>
<reference evidence="2" key="1">
    <citation type="submission" date="2023-04" db="EMBL/GenBank/DDBJ databases">
        <title>Phytophthora fragariaefolia NBRC 109709.</title>
        <authorList>
            <person name="Ichikawa N."/>
            <person name="Sato H."/>
            <person name="Tonouchi N."/>
        </authorList>
    </citation>
    <scope>NUCLEOTIDE SEQUENCE</scope>
    <source>
        <strain evidence="2">NBRC 109709</strain>
    </source>
</reference>
<feature type="region of interest" description="Disordered" evidence="1">
    <location>
        <begin position="194"/>
        <end position="226"/>
    </location>
</feature>
<dbReference type="AlphaFoldDB" id="A0A9W6XN80"/>
<protein>
    <submittedName>
        <fullName evidence="2">Unnamed protein product</fullName>
    </submittedName>
</protein>
<evidence type="ECO:0000313" key="3">
    <source>
        <dbReference type="Proteomes" id="UP001165121"/>
    </source>
</evidence>
<comment type="caution">
    <text evidence="2">The sequence shown here is derived from an EMBL/GenBank/DDBJ whole genome shotgun (WGS) entry which is preliminary data.</text>
</comment>
<dbReference type="EMBL" id="BSXT01001392">
    <property type="protein sequence ID" value="GMF42018.1"/>
    <property type="molecule type" value="Genomic_DNA"/>
</dbReference>
<feature type="region of interest" description="Disordered" evidence="1">
    <location>
        <begin position="45"/>
        <end position="67"/>
    </location>
</feature>
<name>A0A9W6XN80_9STRA</name>
<accession>A0A9W6XN80</accession>
<organism evidence="2 3">
    <name type="scientific">Phytophthora fragariaefolia</name>
    <dbReference type="NCBI Taxonomy" id="1490495"/>
    <lineage>
        <taxon>Eukaryota</taxon>
        <taxon>Sar</taxon>
        <taxon>Stramenopiles</taxon>
        <taxon>Oomycota</taxon>
        <taxon>Peronosporomycetes</taxon>
        <taxon>Peronosporales</taxon>
        <taxon>Peronosporaceae</taxon>
        <taxon>Phytophthora</taxon>
    </lineage>
</organism>